<evidence type="ECO:0000256" key="1">
    <source>
        <dbReference type="ARBA" id="ARBA00023015"/>
    </source>
</evidence>
<accession>A0A0B1Q0C9</accession>
<sequence>MVNERSFLAARVSYLKGLQTASSIRREAERLFAARGYAAVSMRDIAEAVGIRVGGLYNHFATKQDILRDLLVRHMEELLAAWAQADPSGTSAEARLTAFARFHIRYHFERPDAVFIAYMELRNLEPANFAVVEGLRRSYEGRLRAILFEGRGLFKVEDEAVATRALIAMLTGVTTWFRPGGRLSITDIETIYVDMARRSVGLPALSDAGKTVREDSAHV</sequence>
<keyword evidence="2 4" id="KW-0238">DNA-binding</keyword>
<organism evidence="6 7">
    <name type="scientific">Aureimonas altamirensis</name>
    <dbReference type="NCBI Taxonomy" id="370622"/>
    <lineage>
        <taxon>Bacteria</taxon>
        <taxon>Pseudomonadati</taxon>
        <taxon>Pseudomonadota</taxon>
        <taxon>Alphaproteobacteria</taxon>
        <taxon>Hyphomicrobiales</taxon>
        <taxon>Aurantimonadaceae</taxon>
        <taxon>Aureimonas</taxon>
    </lineage>
</organism>
<dbReference type="PROSITE" id="PS50977">
    <property type="entry name" value="HTH_TETR_2"/>
    <property type="match status" value="1"/>
</dbReference>
<evidence type="ECO:0000256" key="3">
    <source>
        <dbReference type="ARBA" id="ARBA00023163"/>
    </source>
</evidence>
<keyword evidence="1" id="KW-0805">Transcription regulation</keyword>
<evidence type="ECO:0000256" key="2">
    <source>
        <dbReference type="ARBA" id="ARBA00023125"/>
    </source>
</evidence>
<dbReference type="InterPro" id="IPR009057">
    <property type="entry name" value="Homeodomain-like_sf"/>
</dbReference>
<dbReference type="EMBL" id="JRFJ01000004">
    <property type="protein sequence ID" value="KHJ53824.1"/>
    <property type="molecule type" value="Genomic_DNA"/>
</dbReference>
<dbReference type="InterPro" id="IPR001647">
    <property type="entry name" value="HTH_TetR"/>
</dbReference>
<evidence type="ECO:0000313" key="6">
    <source>
        <dbReference type="EMBL" id="KHJ53824.1"/>
    </source>
</evidence>
<dbReference type="Pfam" id="PF17932">
    <property type="entry name" value="TetR_C_24"/>
    <property type="match status" value="1"/>
</dbReference>
<evidence type="ECO:0000256" key="4">
    <source>
        <dbReference type="PROSITE-ProRule" id="PRU00335"/>
    </source>
</evidence>
<name>A0A0B1Q0C9_9HYPH</name>
<dbReference type="InterPro" id="IPR050109">
    <property type="entry name" value="HTH-type_TetR-like_transc_reg"/>
</dbReference>
<dbReference type="AlphaFoldDB" id="A0A0B1Q0C9"/>
<dbReference type="STRING" id="370622.LA66_14565"/>
<dbReference type="InterPro" id="IPR041490">
    <property type="entry name" value="KstR2_TetR_C"/>
</dbReference>
<evidence type="ECO:0000313" key="7">
    <source>
        <dbReference type="Proteomes" id="UP000030826"/>
    </source>
</evidence>
<dbReference type="GO" id="GO:0000976">
    <property type="term" value="F:transcription cis-regulatory region binding"/>
    <property type="evidence" value="ECO:0007669"/>
    <property type="project" value="TreeGrafter"/>
</dbReference>
<dbReference type="SUPFAM" id="SSF48498">
    <property type="entry name" value="Tetracyclin repressor-like, C-terminal domain"/>
    <property type="match status" value="1"/>
</dbReference>
<comment type="caution">
    <text evidence="6">The sequence shown here is derived from an EMBL/GenBank/DDBJ whole genome shotgun (WGS) entry which is preliminary data.</text>
</comment>
<dbReference type="PRINTS" id="PR00455">
    <property type="entry name" value="HTHTETR"/>
</dbReference>
<dbReference type="InterPro" id="IPR036271">
    <property type="entry name" value="Tet_transcr_reg_TetR-rel_C_sf"/>
</dbReference>
<evidence type="ECO:0000259" key="5">
    <source>
        <dbReference type="PROSITE" id="PS50977"/>
    </source>
</evidence>
<dbReference type="Proteomes" id="UP000030826">
    <property type="component" value="Unassembled WGS sequence"/>
</dbReference>
<reference evidence="6 7" key="1">
    <citation type="submission" date="2014-09" db="EMBL/GenBank/DDBJ databases">
        <title>Isolation and characterization of Aurantimonas altamirensis ON-56566 from clinical sample following a dog bite.</title>
        <authorList>
            <person name="Eshaghi A."/>
            <person name="Li A."/>
            <person name="Shahinas D."/>
            <person name="Bahn P."/>
            <person name="Kus J.V."/>
            <person name="Patel S.N."/>
        </authorList>
    </citation>
    <scope>NUCLEOTIDE SEQUENCE [LARGE SCALE GENOMIC DNA]</scope>
    <source>
        <strain evidence="6 7">ON-56566</strain>
    </source>
</reference>
<dbReference type="GO" id="GO:0003700">
    <property type="term" value="F:DNA-binding transcription factor activity"/>
    <property type="evidence" value="ECO:0007669"/>
    <property type="project" value="TreeGrafter"/>
</dbReference>
<dbReference type="Pfam" id="PF00440">
    <property type="entry name" value="TetR_N"/>
    <property type="match status" value="1"/>
</dbReference>
<keyword evidence="3" id="KW-0804">Transcription</keyword>
<dbReference type="SUPFAM" id="SSF46689">
    <property type="entry name" value="Homeodomain-like"/>
    <property type="match status" value="1"/>
</dbReference>
<protein>
    <recommendedName>
        <fullName evidence="5">HTH tetR-type domain-containing protein</fullName>
    </recommendedName>
</protein>
<dbReference type="PANTHER" id="PTHR30055:SF234">
    <property type="entry name" value="HTH-TYPE TRANSCRIPTIONAL REGULATOR BETI"/>
    <property type="match status" value="1"/>
</dbReference>
<gene>
    <name evidence="6" type="ORF">LA66_14565</name>
</gene>
<dbReference type="Gene3D" id="1.10.357.10">
    <property type="entry name" value="Tetracycline Repressor, domain 2"/>
    <property type="match status" value="1"/>
</dbReference>
<proteinExistence type="predicted"/>
<feature type="domain" description="HTH tetR-type" evidence="5">
    <location>
        <begin position="18"/>
        <end position="78"/>
    </location>
</feature>
<dbReference type="PANTHER" id="PTHR30055">
    <property type="entry name" value="HTH-TYPE TRANSCRIPTIONAL REGULATOR RUTR"/>
    <property type="match status" value="1"/>
</dbReference>
<feature type="DNA-binding region" description="H-T-H motif" evidence="4">
    <location>
        <begin position="41"/>
        <end position="60"/>
    </location>
</feature>